<dbReference type="Pfam" id="PF00389">
    <property type="entry name" value="2-Hacid_dh"/>
    <property type="match status" value="1"/>
</dbReference>
<dbReference type="FunFam" id="3.40.50.720:FF:000363">
    <property type="entry name" value="D-isomer specific 2-hydroxyacid dehydrogenase"/>
    <property type="match status" value="1"/>
</dbReference>
<feature type="domain" description="D-isomer specific 2-hydroxyacid dehydrogenase NAD-binding" evidence="6">
    <location>
        <begin position="104"/>
        <end position="277"/>
    </location>
</feature>
<evidence type="ECO:0000256" key="4">
    <source>
        <dbReference type="RuleBase" id="RU003719"/>
    </source>
</evidence>
<dbReference type="STRING" id="1385510.GCA_000425205_03731"/>
<evidence type="ECO:0000259" key="6">
    <source>
        <dbReference type="Pfam" id="PF02826"/>
    </source>
</evidence>
<proteinExistence type="inferred from homology"/>
<dbReference type="PANTHER" id="PTHR43333">
    <property type="entry name" value="2-HACID_DH_C DOMAIN-CONTAINING PROTEIN"/>
    <property type="match status" value="1"/>
</dbReference>
<evidence type="ECO:0000313" key="8">
    <source>
        <dbReference type="Proteomes" id="UP000030528"/>
    </source>
</evidence>
<comment type="caution">
    <text evidence="7">The sequence shown here is derived from an EMBL/GenBank/DDBJ whole genome shotgun (WGS) entry which is preliminary data.</text>
</comment>
<reference evidence="7 8" key="1">
    <citation type="submission" date="2013-08" db="EMBL/GenBank/DDBJ databases">
        <authorList>
            <person name="Huang J."/>
            <person name="Wang G."/>
        </authorList>
    </citation>
    <scope>NUCLEOTIDE SEQUENCE [LARGE SCALE GENOMIC DNA]</scope>
    <source>
        <strain evidence="7 8">JSM 076056</strain>
    </source>
</reference>
<organism evidence="7 8">
    <name type="scientific">Pontibacillus halophilus JSM 076056 = DSM 19796</name>
    <dbReference type="NCBI Taxonomy" id="1385510"/>
    <lineage>
        <taxon>Bacteria</taxon>
        <taxon>Bacillati</taxon>
        <taxon>Bacillota</taxon>
        <taxon>Bacilli</taxon>
        <taxon>Bacillales</taxon>
        <taxon>Bacillaceae</taxon>
        <taxon>Pontibacillus</taxon>
    </lineage>
</organism>
<dbReference type="eggNOG" id="COG0111">
    <property type="taxonomic scope" value="Bacteria"/>
</dbReference>
<dbReference type="SUPFAM" id="SSF52283">
    <property type="entry name" value="Formate/glycerate dehydrogenase catalytic domain-like"/>
    <property type="match status" value="1"/>
</dbReference>
<gene>
    <name evidence="7" type="ORF">N781_11600</name>
</gene>
<comment type="similarity">
    <text evidence="1 4">Belongs to the D-isomer specific 2-hydroxyacid dehydrogenase family.</text>
</comment>
<evidence type="ECO:0000259" key="5">
    <source>
        <dbReference type="Pfam" id="PF00389"/>
    </source>
</evidence>
<sequence length="316" mass="36129">MLAVTTCKVQSRIQAELVEKYPMVTFQFCESMEEAEAYLSRADLFITYGEDVTPEHIKAAPLLKWIMVLSAGMDKMPFKEIEARKIMVTNARGIHAIPMAEYAIGMLLQTYRESKTIIEYEKAHKWGKSLRMNELTGRTMLIVGAGAIGQELGRLAKAFRIKTIGISRSGTKKEYMDVNGRVDDLDEYLSEADIVVSILPSTKETRYLFTESSFKKMKDDAIFLNMGRGDVVQDTVLMDALHQRQIAYAILDVFEQEPLPAAHPFWSMERVTVTPHHSGVSPQYQPRAFEIFKHNLDVFLNEEGDYQNVYDWNRGY</sequence>
<evidence type="ECO:0000256" key="1">
    <source>
        <dbReference type="ARBA" id="ARBA00005854"/>
    </source>
</evidence>
<dbReference type="GO" id="GO:0051287">
    <property type="term" value="F:NAD binding"/>
    <property type="evidence" value="ECO:0007669"/>
    <property type="project" value="InterPro"/>
</dbReference>
<dbReference type="AlphaFoldDB" id="A0A0A5G6L2"/>
<dbReference type="RefSeq" id="WP_026802198.1">
    <property type="nucleotide sequence ID" value="NZ_AVPE01000030.1"/>
</dbReference>
<keyword evidence="2 4" id="KW-0560">Oxidoreductase</keyword>
<dbReference type="SUPFAM" id="SSF51735">
    <property type="entry name" value="NAD(P)-binding Rossmann-fold domains"/>
    <property type="match status" value="1"/>
</dbReference>
<dbReference type="Gene3D" id="3.40.50.720">
    <property type="entry name" value="NAD(P)-binding Rossmann-like Domain"/>
    <property type="match status" value="2"/>
</dbReference>
<dbReference type="InterPro" id="IPR006140">
    <property type="entry name" value="D-isomer_DH_NAD-bd"/>
</dbReference>
<feature type="domain" description="D-isomer specific 2-hydroxyacid dehydrogenase catalytic" evidence="5">
    <location>
        <begin position="17"/>
        <end position="299"/>
    </location>
</feature>
<accession>A0A0A5G6L2</accession>
<dbReference type="InterPro" id="IPR036291">
    <property type="entry name" value="NAD(P)-bd_dom_sf"/>
</dbReference>
<name>A0A0A5G6L2_9BACI</name>
<evidence type="ECO:0000256" key="2">
    <source>
        <dbReference type="ARBA" id="ARBA00023002"/>
    </source>
</evidence>
<evidence type="ECO:0000256" key="3">
    <source>
        <dbReference type="ARBA" id="ARBA00023027"/>
    </source>
</evidence>
<keyword evidence="8" id="KW-1185">Reference proteome</keyword>
<dbReference type="Pfam" id="PF02826">
    <property type="entry name" value="2-Hacid_dh_C"/>
    <property type="match status" value="1"/>
</dbReference>
<dbReference type="OrthoDB" id="9805416at2"/>
<dbReference type="GO" id="GO:0016616">
    <property type="term" value="F:oxidoreductase activity, acting on the CH-OH group of donors, NAD or NADP as acceptor"/>
    <property type="evidence" value="ECO:0007669"/>
    <property type="project" value="InterPro"/>
</dbReference>
<dbReference type="EMBL" id="AVPE01000030">
    <property type="protein sequence ID" value="KGX87679.1"/>
    <property type="molecule type" value="Genomic_DNA"/>
</dbReference>
<keyword evidence="3" id="KW-0520">NAD</keyword>
<dbReference type="CDD" id="cd05300">
    <property type="entry name" value="2-Hacid_dh_1"/>
    <property type="match status" value="1"/>
</dbReference>
<protein>
    <submittedName>
        <fullName evidence="7">3-phosphoglycerate dehydrogenase</fullName>
    </submittedName>
</protein>
<dbReference type="InterPro" id="IPR006139">
    <property type="entry name" value="D-isomer_2_OHA_DH_cat_dom"/>
</dbReference>
<dbReference type="Proteomes" id="UP000030528">
    <property type="component" value="Unassembled WGS sequence"/>
</dbReference>
<dbReference type="PANTHER" id="PTHR43333:SF1">
    <property type="entry name" value="D-ISOMER SPECIFIC 2-HYDROXYACID DEHYDROGENASE NAD-BINDING DOMAIN-CONTAINING PROTEIN"/>
    <property type="match status" value="1"/>
</dbReference>
<evidence type="ECO:0000313" key="7">
    <source>
        <dbReference type="EMBL" id="KGX87679.1"/>
    </source>
</evidence>